<comment type="caution">
    <text evidence="2">The sequence shown here is derived from an EMBL/GenBank/DDBJ whole genome shotgun (WGS) entry which is preliminary data.</text>
</comment>
<sequence length="417" mass="45128">MSARPITRDDRSTKHNARVARPLVADSWVRSAAAGVRVEDQAAPITMAADALRDYREAHPLARVFPLLEDVLGQAVRDSDSILAVSDEHGQLLWVCGDSSALRRSERIGFVEGSSWDERLAGTNAPGTALHLDRPVEVVGAEHYRASVQPWNCMAAPIHDLRTGALLGVLDVTGGTSIVMPQTMAMVRTAARLAEADLDGDPRREGGSAPAGRSVAGATAHLRIDALGRDEALVTTTSARGRGPQLRLSRRHSELLVLLADAPHGQRGDELEARLYQHPAKDSTIRSELKRLRDLLGTDVLASRPYRLHSDIQADWMAIEGMAASGDVRGAARAYRGPVLPRSDAPGVVAIRDRVHHGLRESIASSTSPDVMSTWTRSSWGSDDLDMWHRLEGALPTDSPLHAMVRGQLARIDHALS</sequence>
<dbReference type="Proteomes" id="UP000320244">
    <property type="component" value="Unassembled WGS sequence"/>
</dbReference>
<dbReference type="InterPro" id="IPR003018">
    <property type="entry name" value="GAF"/>
</dbReference>
<protein>
    <submittedName>
        <fullName evidence="2">GAF domain-containing protein</fullName>
    </submittedName>
</protein>
<proteinExistence type="predicted"/>
<reference evidence="2 3" key="1">
    <citation type="submission" date="2019-05" db="EMBL/GenBank/DDBJ databases">
        <authorList>
            <person name="Lee S.D."/>
        </authorList>
    </citation>
    <scope>NUCLEOTIDE SEQUENCE [LARGE SCALE GENOMIC DNA]</scope>
    <source>
        <strain evidence="2 3">C5-26</strain>
    </source>
</reference>
<dbReference type="RefSeq" id="WP_146320588.1">
    <property type="nucleotide sequence ID" value="NZ_VCQV01000047.1"/>
</dbReference>
<organism evidence="2 3">
    <name type="scientific">Leekyejoonella antrihumi</name>
    <dbReference type="NCBI Taxonomy" id="1660198"/>
    <lineage>
        <taxon>Bacteria</taxon>
        <taxon>Bacillati</taxon>
        <taxon>Actinomycetota</taxon>
        <taxon>Actinomycetes</taxon>
        <taxon>Micrococcales</taxon>
        <taxon>Dermacoccaceae</taxon>
        <taxon>Leekyejoonella</taxon>
    </lineage>
</organism>
<gene>
    <name evidence="2" type="ORF">FGL98_22110</name>
</gene>
<evidence type="ECO:0000313" key="2">
    <source>
        <dbReference type="EMBL" id="TWP33167.1"/>
    </source>
</evidence>
<name>A0A563DSE0_9MICO</name>
<dbReference type="InterPro" id="IPR029016">
    <property type="entry name" value="GAF-like_dom_sf"/>
</dbReference>
<keyword evidence="3" id="KW-1185">Reference proteome</keyword>
<dbReference type="OrthoDB" id="3928741at2"/>
<dbReference type="EMBL" id="VCQV01000047">
    <property type="protein sequence ID" value="TWP33167.1"/>
    <property type="molecule type" value="Genomic_DNA"/>
</dbReference>
<accession>A0A563DSE0</accession>
<feature type="domain" description="GAF" evidence="1">
    <location>
        <begin position="94"/>
        <end position="195"/>
    </location>
</feature>
<dbReference type="AlphaFoldDB" id="A0A563DSE0"/>
<evidence type="ECO:0000259" key="1">
    <source>
        <dbReference type="Pfam" id="PF01590"/>
    </source>
</evidence>
<dbReference type="Pfam" id="PF01590">
    <property type="entry name" value="GAF"/>
    <property type="match status" value="1"/>
</dbReference>
<dbReference type="Gene3D" id="3.30.450.40">
    <property type="match status" value="1"/>
</dbReference>
<reference evidence="2 3" key="2">
    <citation type="submission" date="2019-08" db="EMBL/GenBank/DDBJ databases">
        <title>Jejuicoccus antrihumi gen. nov., sp. nov., a new member of the family Dermacoccaceae isolated from a cave.</title>
        <authorList>
            <person name="Schumann P."/>
            <person name="Kim I.S."/>
        </authorList>
    </citation>
    <scope>NUCLEOTIDE SEQUENCE [LARGE SCALE GENOMIC DNA]</scope>
    <source>
        <strain evidence="2 3">C5-26</strain>
    </source>
</reference>
<evidence type="ECO:0000313" key="3">
    <source>
        <dbReference type="Proteomes" id="UP000320244"/>
    </source>
</evidence>